<dbReference type="PANTHER" id="PTHR13115:SF8">
    <property type="entry name" value="RNA POLYMERASE-ASSOCIATED PROTEIN RTF1 HOMOLOG"/>
    <property type="match status" value="1"/>
</dbReference>
<evidence type="ECO:0000256" key="5">
    <source>
        <dbReference type="ARBA" id="ARBA00023159"/>
    </source>
</evidence>
<evidence type="ECO:0000256" key="7">
    <source>
        <dbReference type="ARBA" id="ARBA00023242"/>
    </source>
</evidence>
<evidence type="ECO:0000256" key="1">
    <source>
        <dbReference type="ARBA" id="ARBA00004642"/>
    </source>
</evidence>
<dbReference type="InterPro" id="IPR036128">
    <property type="entry name" value="Plus3-like_sf"/>
</dbReference>
<evidence type="ECO:0000256" key="9">
    <source>
        <dbReference type="SAM" id="MobiDB-lite"/>
    </source>
</evidence>
<sequence>MSTKKKDLDSKKKRKRVVVESESDGDDSDEDLEEELLSLAKRARTQQQESTPQPTKQNTESDSDSESSEGSDDEWTIDDKPVKGKVKKNGTKKPPKKPASESGETDDSSSDSSDDSDSGSSSLSQENEGFDDGLDEYCIGDQADRDRLEKMTEKEREQEIFNRLERREAMKTRQEIKQKLKLAKKKEKKKKEKEKAVNEKDGVGGIAFSRSGRKKAMEEKKVKAFNELKQRRHEKKEKALLEKKEPWKTNEVYSSDDDAEEEQEEQVEQAASSEDESDEEAMEETEEKVSSVEDVEKVRLSRHKMEKWVHMPFFEDLVKGCFVRIGIGQNEGRSIYRVAQIMGVVETAKVYSLGSTRTNKGLRLKHGKQERVFRLEFVSNQGFTDTEFTRWVAEMESNDIPVPTMDEVDNKLQELQNSKNYSYQDNDVDKIVAEKTKFRKTPFNYAMKKNQLLRSKEIAEQQGNLDESQTLQSELEELEERAQELDKMRSRGLSAISYINERNRKKNIVEAEKAIVEEAKTDEKKADPFTRRKTLPQLVAKINKGPDFTPEQIRRLQEEAAADNIHVNIPGASQTPMAGDQSLDSTDTSKDHNRRPSLTTENEDLFNAHDFDIKIELDFPLPDNRPASATPKATNHNKQNAPRRSLNLEDYKKRRGLI</sequence>
<feature type="compositionally biased region" description="Basic residues" evidence="9">
    <location>
        <begin position="83"/>
        <end position="96"/>
    </location>
</feature>
<dbReference type="InterPro" id="IPR004343">
    <property type="entry name" value="Plus-3_dom"/>
</dbReference>
<dbReference type="PROSITE" id="PS51360">
    <property type="entry name" value="PLUS3"/>
    <property type="match status" value="1"/>
</dbReference>
<keyword evidence="7" id="KW-0539">Nucleus</keyword>
<feature type="compositionally biased region" description="Basic and acidic residues" evidence="9">
    <location>
        <begin position="1"/>
        <end position="10"/>
    </location>
</feature>
<feature type="coiled-coil region" evidence="8">
    <location>
        <begin position="461"/>
        <end position="495"/>
    </location>
</feature>
<feature type="compositionally biased region" description="Basic and acidic residues" evidence="9">
    <location>
        <begin position="193"/>
        <end position="202"/>
    </location>
</feature>
<dbReference type="SUPFAM" id="SSF159042">
    <property type="entry name" value="Plus3-like"/>
    <property type="match status" value="1"/>
</dbReference>
<feature type="compositionally biased region" description="Polar residues" evidence="9">
    <location>
        <begin position="45"/>
        <end position="58"/>
    </location>
</feature>
<dbReference type="Gene3D" id="3.90.70.200">
    <property type="entry name" value="Plus-3 domain"/>
    <property type="match status" value="1"/>
</dbReference>
<keyword evidence="6" id="KW-0804">Transcription</keyword>
<dbReference type="GO" id="GO:0016593">
    <property type="term" value="C:Cdc73/Paf1 complex"/>
    <property type="evidence" value="ECO:0007669"/>
    <property type="project" value="TreeGrafter"/>
</dbReference>
<dbReference type="SMART" id="SM00719">
    <property type="entry name" value="Plus3"/>
    <property type="match status" value="1"/>
</dbReference>
<dbReference type="EMBL" id="CACRXK020012303">
    <property type="protein sequence ID" value="CAB4023079.1"/>
    <property type="molecule type" value="Genomic_DNA"/>
</dbReference>
<feature type="compositionally biased region" description="Basic and acidic residues" evidence="9">
    <location>
        <begin position="142"/>
        <end position="158"/>
    </location>
</feature>
<feature type="compositionally biased region" description="Polar residues" evidence="9">
    <location>
        <begin position="571"/>
        <end position="586"/>
    </location>
</feature>
<accession>A0A7D9J6N0</accession>
<dbReference type="GO" id="GO:1990269">
    <property type="term" value="F:RNA polymerase II C-terminal domain phosphoserine binding"/>
    <property type="evidence" value="ECO:0007669"/>
    <property type="project" value="TreeGrafter"/>
</dbReference>
<evidence type="ECO:0000313" key="10">
    <source>
        <dbReference type="EMBL" id="CAB4023079.1"/>
    </source>
</evidence>
<feature type="compositionally biased region" description="Acidic residues" evidence="9">
    <location>
        <begin position="103"/>
        <end position="117"/>
    </location>
</feature>
<feature type="compositionally biased region" description="Basic and acidic residues" evidence="9">
    <location>
        <begin position="215"/>
        <end position="229"/>
    </location>
</feature>
<feature type="compositionally biased region" description="Basic residues" evidence="9">
    <location>
        <begin position="181"/>
        <end position="192"/>
    </location>
</feature>
<name>A0A7D9J6N0_PARCT</name>
<feature type="compositionally biased region" description="Acidic residues" evidence="9">
    <location>
        <begin position="61"/>
        <end position="76"/>
    </location>
</feature>
<feature type="compositionally biased region" description="Basic and acidic residues" evidence="9">
    <location>
        <begin position="236"/>
        <end position="248"/>
    </location>
</feature>
<organism evidence="10 11">
    <name type="scientific">Paramuricea clavata</name>
    <name type="common">Red gorgonian</name>
    <name type="synonym">Violescent sea-whip</name>
    <dbReference type="NCBI Taxonomy" id="317549"/>
    <lineage>
        <taxon>Eukaryota</taxon>
        <taxon>Metazoa</taxon>
        <taxon>Cnidaria</taxon>
        <taxon>Anthozoa</taxon>
        <taxon>Octocorallia</taxon>
        <taxon>Malacalcyonacea</taxon>
        <taxon>Plexauridae</taxon>
        <taxon>Paramuricea</taxon>
    </lineage>
</organism>
<evidence type="ECO:0000256" key="3">
    <source>
        <dbReference type="ARBA" id="ARBA00023015"/>
    </source>
</evidence>
<dbReference type="GO" id="GO:0003677">
    <property type="term" value="F:DNA binding"/>
    <property type="evidence" value="ECO:0007669"/>
    <property type="project" value="InterPro"/>
</dbReference>
<comment type="subcellular location">
    <subcellularLocation>
        <location evidence="1">Nucleus</location>
        <location evidence="1">Nucleoplasm</location>
    </subcellularLocation>
</comment>
<feature type="region of interest" description="Disordered" evidence="9">
    <location>
        <begin position="1"/>
        <end position="158"/>
    </location>
</feature>
<keyword evidence="2" id="KW-0597">Phosphoprotein</keyword>
<feature type="compositionally biased region" description="Polar residues" evidence="9">
    <location>
        <begin position="631"/>
        <end position="642"/>
    </location>
</feature>
<evidence type="ECO:0000313" key="11">
    <source>
        <dbReference type="Proteomes" id="UP001152795"/>
    </source>
</evidence>
<protein>
    <submittedName>
        <fullName evidence="10">RNA polymerase-associated RTF1 homolog</fullName>
    </submittedName>
</protein>
<feature type="compositionally biased region" description="Acidic residues" evidence="9">
    <location>
        <begin position="21"/>
        <end position="36"/>
    </location>
</feature>
<dbReference type="FunFam" id="3.90.70.200:FF:000001">
    <property type="entry name" value="RNA polymerase-associated protein RTF1 homolog"/>
    <property type="match status" value="1"/>
</dbReference>
<feature type="region of interest" description="Disordered" evidence="9">
    <location>
        <begin position="569"/>
        <end position="606"/>
    </location>
</feature>
<keyword evidence="5" id="KW-0010">Activator</keyword>
<comment type="caution">
    <text evidence="10">The sequence shown here is derived from an EMBL/GenBank/DDBJ whole genome shotgun (WGS) entry which is preliminary data.</text>
</comment>
<feature type="region of interest" description="Disordered" evidence="9">
    <location>
        <begin position="181"/>
        <end position="294"/>
    </location>
</feature>
<keyword evidence="3" id="KW-0805">Transcription regulation</keyword>
<dbReference type="OrthoDB" id="166375at2759"/>
<feature type="compositionally biased region" description="Acidic residues" evidence="9">
    <location>
        <begin position="254"/>
        <end position="286"/>
    </location>
</feature>
<evidence type="ECO:0000256" key="8">
    <source>
        <dbReference type="SAM" id="Coils"/>
    </source>
</evidence>
<evidence type="ECO:0000256" key="2">
    <source>
        <dbReference type="ARBA" id="ARBA00022553"/>
    </source>
</evidence>
<dbReference type="AlphaFoldDB" id="A0A7D9J6N0"/>
<evidence type="ECO:0000256" key="4">
    <source>
        <dbReference type="ARBA" id="ARBA00023054"/>
    </source>
</evidence>
<gene>
    <name evidence="10" type="ORF">PACLA_8A005284</name>
</gene>
<dbReference type="Proteomes" id="UP001152795">
    <property type="component" value="Unassembled WGS sequence"/>
</dbReference>
<reference evidence="10" key="1">
    <citation type="submission" date="2020-04" db="EMBL/GenBank/DDBJ databases">
        <authorList>
            <person name="Alioto T."/>
            <person name="Alioto T."/>
            <person name="Gomez Garrido J."/>
        </authorList>
    </citation>
    <scope>NUCLEOTIDE SEQUENCE</scope>
    <source>
        <strain evidence="10">A484AB</strain>
    </source>
</reference>
<keyword evidence="11" id="KW-1185">Reference proteome</keyword>
<keyword evidence="4 8" id="KW-0175">Coiled coil</keyword>
<dbReference type="PANTHER" id="PTHR13115">
    <property type="entry name" value="RNA POLYMERASE-ASSOCIATED PROTEIN RTF1 HOMOLOG"/>
    <property type="match status" value="1"/>
</dbReference>
<proteinExistence type="predicted"/>
<dbReference type="Pfam" id="PF03126">
    <property type="entry name" value="Plus-3"/>
    <property type="match status" value="1"/>
</dbReference>
<evidence type="ECO:0000256" key="6">
    <source>
        <dbReference type="ARBA" id="ARBA00023163"/>
    </source>
</evidence>
<feature type="region of interest" description="Disordered" evidence="9">
    <location>
        <begin position="619"/>
        <end position="658"/>
    </location>
</feature>